<dbReference type="Pfam" id="PF03572">
    <property type="entry name" value="Peptidase_S41"/>
    <property type="match status" value="1"/>
</dbReference>
<name>A0A7K0G0T4_9SPHI</name>
<dbReference type="SMART" id="SM00245">
    <property type="entry name" value="TSPc"/>
    <property type="match status" value="1"/>
</dbReference>
<dbReference type="OrthoDB" id="2327485at2"/>
<accession>A0A7K0G0T4</accession>
<dbReference type="Proteomes" id="UP000487757">
    <property type="component" value="Unassembled WGS sequence"/>
</dbReference>
<dbReference type="InterPro" id="IPR029045">
    <property type="entry name" value="ClpP/crotonase-like_dom_sf"/>
</dbReference>
<feature type="domain" description="Tail specific protease" evidence="2">
    <location>
        <begin position="228"/>
        <end position="455"/>
    </location>
</feature>
<protein>
    <recommendedName>
        <fullName evidence="2">Tail specific protease domain-containing protein</fullName>
    </recommendedName>
</protein>
<evidence type="ECO:0000256" key="1">
    <source>
        <dbReference type="SAM" id="SignalP"/>
    </source>
</evidence>
<evidence type="ECO:0000259" key="2">
    <source>
        <dbReference type="SMART" id="SM00245"/>
    </source>
</evidence>
<dbReference type="AlphaFoldDB" id="A0A7K0G0T4"/>
<dbReference type="GO" id="GO:0008236">
    <property type="term" value="F:serine-type peptidase activity"/>
    <property type="evidence" value="ECO:0007669"/>
    <property type="project" value="InterPro"/>
</dbReference>
<evidence type="ECO:0000313" key="4">
    <source>
        <dbReference type="Proteomes" id="UP000487757"/>
    </source>
</evidence>
<dbReference type="InterPro" id="IPR005151">
    <property type="entry name" value="Tail-specific_protease"/>
</dbReference>
<keyword evidence="4" id="KW-1185">Reference proteome</keyword>
<proteinExistence type="predicted"/>
<gene>
    <name evidence="3" type="ORF">GJU39_15010</name>
</gene>
<keyword evidence="1" id="KW-0732">Signal</keyword>
<dbReference type="Gene3D" id="3.90.226.10">
    <property type="entry name" value="2-enoyl-CoA Hydratase, Chain A, domain 1"/>
    <property type="match status" value="1"/>
</dbReference>
<dbReference type="EMBL" id="WKKH01000024">
    <property type="protein sequence ID" value="MRX77395.1"/>
    <property type="molecule type" value="Genomic_DNA"/>
</dbReference>
<dbReference type="SUPFAM" id="SSF52096">
    <property type="entry name" value="ClpP/crotonase"/>
    <property type="match status" value="1"/>
</dbReference>
<feature type="signal peptide" evidence="1">
    <location>
        <begin position="1"/>
        <end position="19"/>
    </location>
</feature>
<organism evidence="3 4">
    <name type="scientific">Pedobacter petrophilus</name>
    <dbReference type="NCBI Taxonomy" id="1908241"/>
    <lineage>
        <taxon>Bacteria</taxon>
        <taxon>Pseudomonadati</taxon>
        <taxon>Bacteroidota</taxon>
        <taxon>Sphingobacteriia</taxon>
        <taxon>Sphingobacteriales</taxon>
        <taxon>Sphingobacteriaceae</taxon>
        <taxon>Pedobacter</taxon>
    </lineage>
</organism>
<dbReference type="GO" id="GO:0006508">
    <property type="term" value="P:proteolysis"/>
    <property type="evidence" value="ECO:0007669"/>
    <property type="project" value="InterPro"/>
</dbReference>
<dbReference type="RefSeq" id="WP_154281775.1">
    <property type="nucleotide sequence ID" value="NZ_JBHUJQ010000001.1"/>
</dbReference>
<sequence length="470" mass="54043">MKHLLFFLFFLLSLTGLKAQNCNCGDNFKYLTQRVSKNYVGYTDKVTPSNSKQFAKFTDSLQQVANKANPYQCLSLCRAWLDFFKDKHMAFGMDFDKLNTDSVRTFFSNEEKTNWTDRSFKSYLIQNKASLDPIEGIWSTGIYEVGVVKDIKPDQFMAFVLKADSVRWMPQQVKFRLMKQGGQYKTIYFSGGDHSEQHPTLIKDADTLDFGFFKKWVKAPKPLNTTLKNEKEIDLSPKFRILDDETVLFEMPSFGKLDYVAPTAALIKKNESVLKNTKHLIIDLRNNSGGSVLVYEKLMPYLYTNPILKEGGYVLATAENIRDGYSKEYPEVSDSIRNVFKKDLMTLKAHKGELYKLYPVDTIKFNTVYKNPERISFLVNRNTGSAAELFLLEAKQSKKVKIYGENSSGAIDYTEFITTKMPCSFYTLYYPACKSLRLPDYPLDNIGIKPDVAIPANVTDWIDFVKKYNH</sequence>
<comment type="caution">
    <text evidence="3">The sequence shown here is derived from an EMBL/GenBank/DDBJ whole genome shotgun (WGS) entry which is preliminary data.</text>
</comment>
<evidence type="ECO:0000313" key="3">
    <source>
        <dbReference type="EMBL" id="MRX77395.1"/>
    </source>
</evidence>
<feature type="chain" id="PRO_5029874306" description="Tail specific protease domain-containing protein" evidence="1">
    <location>
        <begin position="20"/>
        <end position="470"/>
    </location>
</feature>
<reference evidence="3 4" key="1">
    <citation type="submission" date="2019-11" db="EMBL/GenBank/DDBJ databases">
        <title>Pedobacter petrophilus genome.</title>
        <authorList>
            <person name="Feldbauer M.J."/>
            <person name="Newman J.D."/>
        </authorList>
    </citation>
    <scope>NUCLEOTIDE SEQUENCE [LARGE SCALE GENOMIC DNA]</scope>
    <source>
        <strain evidence="3 4">LMG 29686</strain>
    </source>
</reference>